<organism evidence="1 2">
    <name type="scientific">Persea americana</name>
    <name type="common">Avocado</name>
    <dbReference type="NCBI Taxonomy" id="3435"/>
    <lineage>
        <taxon>Eukaryota</taxon>
        <taxon>Viridiplantae</taxon>
        <taxon>Streptophyta</taxon>
        <taxon>Embryophyta</taxon>
        <taxon>Tracheophyta</taxon>
        <taxon>Spermatophyta</taxon>
        <taxon>Magnoliopsida</taxon>
        <taxon>Magnoliidae</taxon>
        <taxon>Laurales</taxon>
        <taxon>Lauraceae</taxon>
        <taxon>Persea</taxon>
    </lineage>
</organism>
<reference evidence="1 2" key="1">
    <citation type="journal article" date="2022" name="Hortic Res">
        <title>A haplotype resolved chromosomal level avocado genome allows analysis of novel avocado genes.</title>
        <authorList>
            <person name="Nath O."/>
            <person name="Fletcher S.J."/>
            <person name="Hayward A."/>
            <person name="Shaw L.M."/>
            <person name="Masouleh A.K."/>
            <person name="Furtado A."/>
            <person name="Henry R.J."/>
            <person name="Mitter N."/>
        </authorList>
    </citation>
    <scope>NUCLEOTIDE SEQUENCE [LARGE SCALE GENOMIC DNA]</scope>
    <source>
        <strain evidence="2">cv. Hass</strain>
    </source>
</reference>
<proteinExistence type="predicted"/>
<sequence>MLLYACFKISVIIVPFVIAVTIAVIVVIINEFNLHAKDVVKAVKKRLQNKNPIVQLLSLTILVISTSDSRFMLLETMINNCGDYVHLQVAERKILQEMIKIVRKKNIDIRVRDKILVLLDSWQQSFGGPMGKFPQYYWAYDELRRSGVEFPRRSVDAVPIFTQITRQTPRHSLGGCGIPSNSIRTLDEAMASDTGSLSLLDLISSQSVMELLAEMLQAVNPNDHQSVKDEVIVDLASRCRSNHKKLVQLLNSTRDEELLGQGLALNDSLQTLLAKYDAIASDSSLPTQAVGTSSKPIAPSATITSSLPNEGSLTRPRVTAPAKAMAVSTCQIEEADDDYAQLARRCSQMSPMSSQSVSAETITGTAAVPASTTCNALALSDPPAPVRTTRKEQDMIELLSITLSEQPQAFLNEHGYPSSSQNNSVHQGQISYDSYVVPWSQPQSQPQRQPLPYTSSYSVTSRSTPSSSHQGHHNPSSFIPHPYETSQANHTCQLSTTTYPYQTSQPNHTGQPSTTTYPYQTPQANHILHVARPMQHISSGPRGSNTQSMLGGAQVSINQRDVAPRPLQHCNSLGSRGNTQSAFGEALVSANPSPFGPTPLQKYNSFGSRWNTSPSTFGSSAGNKPFVPTHRLFEELVDLRTADGGMKTKSMASLSATSNKGEVGGRK</sequence>
<dbReference type="EMBL" id="CM056819">
    <property type="protein sequence ID" value="KAJ8624498.1"/>
    <property type="molecule type" value="Genomic_DNA"/>
</dbReference>
<comment type="caution">
    <text evidence="1">The sequence shown here is derived from an EMBL/GenBank/DDBJ whole genome shotgun (WGS) entry which is preliminary data.</text>
</comment>
<accession>A0ACC2KTR5</accession>
<keyword evidence="2" id="KW-1185">Reference proteome</keyword>
<dbReference type="Proteomes" id="UP001234297">
    <property type="component" value="Chromosome 11"/>
</dbReference>
<evidence type="ECO:0000313" key="1">
    <source>
        <dbReference type="EMBL" id="KAJ8624498.1"/>
    </source>
</evidence>
<protein>
    <submittedName>
        <fullName evidence="1">Uncharacterized protein</fullName>
    </submittedName>
</protein>
<name>A0ACC2KTR5_PERAE</name>
<evidence type="ECO:0000313" key="2">
    <source>
        <dbReference type="Proteomes" id="UP001234297"/>
    </source>
</evidence>
<gene>
    <name evidence="1" type="ORF">MRB53_033028</name>
</gene>